<sequence length="114" mass="11766">MRILAVFILASAALLAVPAPAHAEETWVEDRLVGEVVDHEVEFGEEILEGLVLLVELAAGQARVGADVGQSGAAVALVAAEEIEARLEEAGVPFGAPLRRVLARVPAGNGEPAP</sequence>
<evidence type="ECO:0000256" key="1">
    <source>
        <dbReference type="SAM" id="SignalP"/>
    </source>
</evidence>
<dbReference type="RefSeq" id="WP_344450293.1">
    <property type="nucleotide sequence ID" value="NZ_BAAATZ010000007.1"/>
</dbReference>
<keyword evidence="1" id="KW-0732">Signal</keyword>
<feature type="chain" id="PRO_5046412399" evidence="1">
    <location>
        <begin position="24"/>
        <end position="114"/>
    </location>
</feature>
<gene>
    <name evidence="2" type="ORF">GCM10010439_23010</name>
</gene>
<proteinExistence type="predicted"/>
<feature type="signal peptide" evidence="1">
    <location>
        <begin position="1"/>
        <end position="23"/>
    </location>
</feature>
<evidence type="ECO:0000313" key="3">
    <source>
        <dbReference type="Proteomes" id="UP001501842"/>
    </source>
</evidence>
<keyword evidence="3" id="KW-1185">Reference proteome</keyword>
<comment type="caution">
    <text evidence="2">The sequence shown here is derived from an EMBL/GenBank/DDBJ whole genome shotgun (WGS) entry which is preliminary data.</text>
</comment>
<protein>
    <submittedName>
        <fullName evidence="2">Uncharacterized protein</fullName>
    </submittedName>
</protein>
<evidence type="ECO:0000313" key="2">
    <source>
        <dbReference type="EMBL" id="GAA2724711.1"/>
    </source>
</evidence>
<dbReference type="EMBL" id="BAAATZ010000007">
    <property type="protein sequence ID" value="GAA2724711.1"/>
    <property type="molecule type" value="Genomic_DNA"/>
</dbReference>
<name>A0ABN3U601_9ACTN</name>
<reference evidence="2 3" key="1">
    <citation type="journal article" date="2019" name="Int. J. Syst. Evol. Microbiol.">
        <title>The Global Catalogue of Microorganisms (GCM) 10K type strain sequencing project: providing services to taxonomists for standard genome sequencing and annotation.</title>
        <authorList>
            <consortium name="The Broad Institute Genomics Platform"/>
            <consortium name="The Broad Institute Genome Sequencing Center for Infectious Disease"/>
            <person name="Wu L."/>
            <person name="Ma J."/>
        </authorList>
    </citation>
    <scope>NUCLEOTIDE SEQUENCE [LARGE SCALE GENOMIC DNA]</scope>
    <source>
        <strain evidence="2 3">JCM 8201</strain>
    </source>
</reference>
<dbReference type="Proteomes" id="UP001501842">
    <property type="component" value="Unassembled WGS sequence"/>
</dbReference>
<organism evidence="2 3">
    <name type="scientific">Actinocorallia aurantiaca</name>
    <dbReference type="NCBI Taxonomy" id="46204"/>
    <lineage>
        <taxon>Bacteria</taxon>
        <taxon>Bacillati</taxon>
        <taxon>Actinomycetota</taxon>
        <taxon>Actinomycetes</taxon>
        <taxon>Streptosporangiales</taxon>
        <taxon>Thermomonosporaceae</taxon>
        <taxon>Actinocorallia</taxon>
    </lineage>
</organism>
<accession>A0ABN3U601</accession>